<evidence type="ECO:0000313" key="1">
    <source>
        <dbReference type="EMBL" id="RLL30722.1"/>
    </source>
</evidence>
<dbReference type="EMBL" id="RCHD01000051">
    <property type="protein sequence ID" value="RLL30722.1"/>
    <property type="molecule type" value="Genomic_DNA"/>
</dbReference>
<gene>
    <name evidence="1" type="ORF">D9K80_15560</name>
</gene>
<reference evidence="1 2" key="1">
    <citation type="submission" date="2018-09" db="EMBL/GenBank/DDBJ databases">
        <title>The draft genome of Acinetobacter sp. strains.</title>
        <authorList>
            <person name="Qin J."/>
            <person name="Feng Y."/>
            <person name="Zong Z."/>
        </authorList>
    </citation>
    <scope>NUCLEOTIDE SEQUENCE [LARGE SCALE GENOMIC DNA]</scope>
    <source>
        <strain evidence="1 2">WCHAc060003</strain>
    </source>
</reference>
<protein>
    <submittedName>
        <fullName evidence="1">Uncharacterized protein</fullName>
    </submittedName>
</protein>
<dbReference type="Proteomes" id="UP000267166">
    <property type="component" value="Unassembled WGS sequence"/>
</dbReference>
<dbReference type="RefSeq" id="WP_121594888.1">
    <property type="nucleotide sequence ID" value="NZ_RCHD01000051.1"/>
</dbReference>
<comment type="caution">
    <text evidence="1">The sequence shown here is derived from an EMBL/GenBank/DDBJ whole genome shotgun (WGS) entry which is preliminary data.</text>
</comment>
<evidence type="ECO:0000313" key="2">
    <source>
        <dbReference type="Proteomes" id="UP000267166"/>
    </source>
</evidence>
<organism evidence="1 2">
    <name type="scientific">Acinetobacter cumulans</name>
    <dbReference type="NCBI Taxonomy" id="2136182"/>
    <lineage>
        <taxon>Bacteria</taxon>
        <taxon>Pseudomonadati</taxon>
        <taxon>Pseudomonadota</taxon>
        <taxon>Gammaproteobacteria</taxon>
        <taxon>Moraxellales</taxon>
        <taxon>Moraxellaceae</taxon>
        <taxon>Acinetobacter</taxon>
    </lineage>
</organism>
<accession>A0A498CWU8</accession>
<dbReference type="AlphaFoldDB" id="A0A498CWU8"/>
<proteinExistence type="predicted"/>
<name>A0A498CWU8_9GAMM</name>
<sequence>MSKYRKKPVIIDAIQLTSESLMDCISFIYPDISVIDHQTLITIRKNKFLYIETLEGDMKAQFGDYIIKGVQGEFYLCKPDIFEVTYEKVE</sequence>